<keyword evidence="2" id="KW-0472">Membrane</keyword>
<accession>A0AAN8ULA5</accession>
<protein>
    <submittedName>
        <fullName evidence="3">Uncharacterized protein</fullName>
    </submittedName>
</protein>
<keyword evidence="2" id="KW-1133">Transmembrane helix</keyword>
<dbReference type="AlphaFoldDB" id="A0AAN8ULA5"/>
<evidence type="ECO:0000313" key="4">
    <source>
        <dbReference type="Proteomes" id="UP001370490"/>
    </source>
</evidence>
<dbReference type="EMBL" id="JBAMMX010000028">
    <property type="protein sequence ID" value="KAK6912282.1"/>
    <property type="molecule type" value="Genomic_DNA"/>
</dbReference>
<feature type="compositionally biased region" description="Basic and acidic residues" evidence="1">
    <location>
        <begin position="40"/>
        <end position="53"/>
    </location>
</feature>
<evidence type="ECO:0000256" key="2">
    <source>
        <dbReference type="SAM" id="Phobius"/>
    </source>
</evidence>
<organism evidence="3 4">
    <name type="scientific">Dillenia turbinata</name>
    <dbReference type="NCBI Taxonomy" id="194707"/>
    <lineage>
        <taxon>Eukaryota</taxon>
        <taxon>Viridiplantae</taxon>
        <taxon>Streptophyta</taxon>
        <taxon>Embryophyta</taxon>
        <taxon>Tracheophyta</taxon>
        <taxon>Spermatophyta</taxon>
        <taxon>Magnoliopsida</taxon>
        <taxon>eudicotyledons</taxon>
        <taxon>Gunneridae</taxon>
        <taxon>Pentapetalae</taxon>
        <taxon>Dilleniales</taxon>
        <taxon>Dilleniaceae</taxon>
        <taxon>Dillenia</taxon>
    </lineage>
</organism>
<keyword evidence="2" id="KW-0812">Transmembrane</keyword>
<keyword evidence="4" id="KW-1185">Reference proteome</keyword>
<proteinExistence type="predicted"/>
<feature type="compositionally biased region" description="Polar residues" evidence="1">
    <location>
        <begin position="147"/>
        <end position="162"/>
    </location>
</feature>
<dbReference type="PANTHER" id="PTHR36339">
    <property type="entry name" value="F23A5.5"/>
    <property type="match status" value="1"/>
</dbReference>
<feature type="transmembrane region" description="Helical" evidence="2">
    <location>
        <begin position="6"/>
        <end position="25"/>
    </location>
</feature>
<comment type="caution">
    <text evidence="3">The sequence shown here is derived from an EMBL/GenBank/DDBJ whole genome shotgun (WGS) entry which is preliminary data.</text>
</comment>
<sequence length="162" mass="18192">MCRLDFHLVQLFFVCMPSLAVYLVAQYARHEMRKMEKELEEKKKAEEEAKAKEMTLNAEEEKECDLELLQVKQRLDALEETLREIGVEKKKTTNSNITTNQDVVNENKGTKKNGPGKVEGISEENNSAANDSPKQSLPSSCHGKVNSPPTTHASLQDSKGKT</sequence>
<reference evidence="3 4" key="1">
    <citation type="submission" date="2023-12" db="EMBL/GenBank/DDBJ databases">
        <title>A high-quality genome assembly for Dillenia turbinata (Dilleniales).</title>
        <authorList>
            <person name="Chanderbali A."/>
        </authorList>
    </citation>
    <scope>NUCLEOTIDE SEQUENCE [LARGE SCALE GENOMIC DNA]</scope>
    <source>
        <strain evidence="3">LSX21</strain>
        <tissue evidence="3">Leaf</tissue>
    </source>
</reference>
<evidence type="ECO:0000256" key="1">
    <source>
        <dbReference type="SAM" id="MobiDB-lite"/>
    </source>
</evidence>
<feature type="region of interest" description="Disordered" evidence="1">
    <location>
        <begin position="40"/>
        <end position="59"/>
    </location>
</feature>
<dbReference type="Proteomes" id="UP001370490">
    <property type="component" value="Unassembled WGS sequence"/>
</dbReference>
<feature type="region of interest" description="Disordered" evidence="1">
    <location>
        <begin position="84"/>
        <end position="162"/>
    </location>
</feature>
<feature type="compositionally biased region" description="Polar residues" evidence="1">
    <location>
        <begin position="123"/>
        <end position="139"/>
    </location>
</feature>
<gene>
    <name evidence="3" type="ORF">RJ641_024375</name>
</gene>
<name>A0AAN8ULA5_9MAGN</name>
<evidence type="ECO:0000313" key="3">
    <source>
        <dbReference type="EMBL" id="KAK6912282.1"/>
    </source>
</evidence>
<dbReference type="PANTHER" id="PTHR36339:SF2">
    <property type="entry name" value="F23A5.5"/>
    <property type="match status" value="1"/>
</dbReference>